<keyword evidence="6" id="KW-1185">Reference proteome</keyword>
<feature type="compositionally biased region" description="Basic and acidic residues" evidence="2">
    <location>
        <begin position="1461"/>
        <end position="1484"/>
    </location>
</feature>
<dbReference type="NCBIfam" id="TIGR01643">
    <property type="entry name" value="YD_repeat_2x"/>
    <property type="match status" value="7"/>
</dbReference>
<protein>
    <recommendedName>
        <fullName evidence="7">Type IV secretion protein Rhs</fullName>
    </recommendedName>
</protein>
<feature type="compositionally biased region" description="Basic and acidic residues" evidence="2">
    <location>
        <begin position="1491"/>
        <end position="1508"/>
    </location>
</feature>
<feature type="compositionally biased region" description="Gly residues" evidence="2">
    <location>
        <begin position="318"/>
        <end position="329"/>
    </location>
</feature>
<feature type="compositionally biased region" description="Basic and acidic residues" evidence="2">
    <location>
        <begin position="1435"/>
        <end position="1450"/>
    </location>
</feature>
<feature type="compositionally biased region" description="Basic and acidic residues" evidence="2">
    <location>
        <begin position="1377"/>
        <end position="1387"/>
    </location>
</feature>
<feature type="domain" description="Teneurin-like YD-shell" evidence="4">
    <location>
        <begin position="1062"/>
        <end position="1308"/>
    </location>
</feature>
<feature type="region of interest" description="Disordered" evidence="2">
    <location>
        <begin position="1579"/>
        <end position="1605"/>
    </location>
</feature>
<proteinExistence type="predicted"/>
<feature type="region of interest" description="Disordered" evidence="2">
    <location>
        <begin position="243"/>
        <end position="354"/>
    </location>
</feature>
<organism evidence="5 6">
    <name type="scientific">Amycolatopsis coloradensis</name>
    <dbReference type="NCBI Taxonomy" id="76021"/>
    <lineage>
        <taxon>Bacteria</taxon>
        <taxon>Bacillati</taxon>
        <taxon>Actinomycetota</taxon>
        <taxon>Actinomycetes</taxon>
        <taxon>Pseudonocardiales</taxon>
        <taxon>Pseudonocardiaceae</taxon>
        <taxon>Amycolatopsis</taxon>
    </lineage>
</organism>
<evidence type="ECO:0000256" key="1">
    <source>
        <dbReference type="ARBA" id="ARBA00022737"/>
    </source>
</evidence>
<feature type="region of interest" description="Disordered" evidence="2">
    <location>
        <begin position="1435"/>
        <end position="1550"/>
    </location>
</feature>
<dbReference type="Proteomes" id="UP000187486">
    <property type="component" value="Unassembled WGS sequence"/>
</dbReference>
<dbReference type="InterPro" id="IPR038332">
    <property type="entry name" value="PPE_sf"/>
</dbReference>
<gene>
    <name evidence="5" type="ORF">BS329_13875</name>
</gene>
<dbReference type="STRING" id="76021.BS329_13875"/>
<feature type="compositionally biased region" description="Basic and acidic residues" evidence="2">
    <location>
        <begin position="255"/>
        <end position="273"/>
    </location>
</feature>
<dbReference type="EMBL" id="MQUQ01000006">
    <property type="protein sequence ID" value="OLZ52407.1"/>
    <property type="molecule type" value="Genomic_DNA"/>
</dbReference>
<dbReference type="Pfam" id="PF25023">
    <property type="entry name" value="TEN_YD-shell"/>
    <property type="match status" value="1"/>
</dbReference>
<dbReference type="InterPro" id="IPR045351">
    <property type="entry name" value="DUF6531"/>
</dbReference>
<dbReference type="InterPro" id="IPR006530">
    <property type="entry name" value="YD"/>
</dbReference>
<dbReference type="InterPro" id="IPR056823">
    <property type="entry name" value="TEN-like_YD-shell"/>
</dbReference>
<sequence length="1605" mass="174202">MVAPVQDSTKAYSGVPLVESAMDLKSAIESGDWASVAMGAVGTALDALTTAMDPFGAVFAAGVGWLIEHVGPLKEALNALTGDADAIAAQAQTWTNIAKELGDVAVELTDLVEKDLQEWKGDAADAYRKRAEDVSGLLTAAQKGSEGAGSGVKTAGEVVAAVRTLVRDIIAELVGHLISWALQVVFTLGIGLTWVVPQVIAAVAKTASKIAGLTTKLVKALKALMPLLKRADSLFDDVGKALKGLKGGSPKPPGKPKDIKDTPKSGPKDKDGETTASGDHSGPPKNDNERTNPSGDHKPPPKNETDPPGGAPRSGPSNEGGGSPGGGDRNGNTGQKSNNPGNPRDTSKCTRVGDPVDIATGDVIVEERDLALPGTLGLVFDRTHTSSYRAGKWFGRSWASTIDQRLELDGDRVCYYAPDSMVLVYPHANTGVPVPPVDGPGLLLTLDGTTGYTLTDPVRDQELHFGPPAGEGHTELVLRAITGAGGERIDIDYDPLGAPRLLRHSAGYQVALETDTGRITAIRVLDPAQRFDVQARRFGYDEQGRLTQVVNSSGTPHLYSYDADGRITGWRDRNGTWYRYVYDADGRCVRSTGDQGFYDSAFAYDRERRVNSHTDSLGHTSEYHLNEDGQVVREIDPLGNVTASTWDRYDQLLSRTDPLGHTTSFAYDERGVLESVTRPDGSVLRVTEDADGLTIETGTDEGIVLSRFYPRDEKPDPFTETLGVAKPLTSEQAAWTRGEEDPVPVDRDMFGRPRSVLNRSQQNVVLGWTVDGHERLRVRPSGVRETRGYDAEGNEVERVNGAGLTERTEYGPFHVVTATIDPSGARTSHTYDTELRPLTVTNPLGQSWTYRYDPSGRLIEETDFDGRTLRFGYDRAGRLVRSSNGAGERTEYGYDVLGNVVERRSPTGTTRFTYDVVGRMTAAVMADVELRVTYDGEGNVLSESVDGRTLTCAYEADGTVRRRTPSGVDSVWSFDGNGRPVSLVIAGHTVRFEHDAGGREISRTVDGGVVLTQAFDIDDNLAGQSVQAAGASPRHRRFSYRQDGLLTGIDDDVAGQTRLVLDATGRVVEAHSATGTEAYRYDAGGNVLETREPGYVPSAGVRRYVGNRLVSAGAVSFDHDAQGRVTARNEGGRIWKYLWDGEDRLLAVLTPEGDQWWYRYDPIGRRIAKQRIVTSAAGARVAAESYEFTWSGPLLVEQVHVDPARTRHVTAWAYHPDDDRPVVQVERSATLRERFFAIVTDLIGRPTDLVDAAGSLMWHGNAGLWGRESGAAATPLRFPGQYADAESGLHYNVFRYYDPSIGRYLSQDPLGLGPAANPATYVGNPLADRDLLGLADCTKGGGGKKKKKNDQPGGGNNAGNLPGGKNDKTQSSGAGKGDTHSFGKNDGIEVQVDSHQGKHQEGNTSFGMKYTGGSGTKFPGNVNDKWHKEYFSKEAAKYSKDPQYAKHGTEGKNPGSIDQNVKTKKDDFDSRQEKVDELEQELKAKTAAYKHAPEHEKPGLMEEGRNLKQEYNQAKADRDQAQADYDAAKADRESYDGNRKSVQYDKEAKPDGVQYDMTSYWKPDGRGDGHWVTTYHCNPDVPKGGHPVKDWYNPHGKDIEKKHGL</sequence>
<dbReference type="Gene3D" id="1.20.1260.20">
    <property type="entry name" value="PPE superfamily"/>
    <property type="match status" value="1"/>
</dbReference>
<dbReference type="Pfam" id="PF05593">
    <property type="entry name" value="RHS_repeat"/>
    <property type="match status" value="3"/>
</dbReference>
<dbReference type="PANTHER" id="PTHR32305">
    <property type="match status" value="1"/>
</dbReference>
<feature type="compositionally biased region" description="Basic and acidic residues" evidence="2">
    <location>
        <begin position="1595"/>
        <end position="1605"/>
    </location>
</feature>
<reference evidence="5 6" key="1">
    <citation type="submission" date="2016-01" db="EMBL/GenBank/DDBJ databases">
        <title>Amycolatopsis coloradensis genome sequencing and assembly.</title>
        <authorList>
            <person name="Mayilraj S."/>
        </authorList>
    </citation>
    <scope>NUCLEOTIDE SEQUENCE [LARGE SCALE GENOMIC DNA]</scope>
    <source>
        <strain evidence="5 6">DSM 44225</strain>
    </source>
</reference>
<dbReference type="Gene3D" id="2.180.10.10">
    <property type="entry name" value="RHS repeat-associated core"/>
    <property type="match status" value="2"/>
</dbReference>
<dbReference type="NCBIfam" id="TIGR03696">
    <property type="entry name" value="Rhs_assc_core"/>
    <property type="match status" value="1"/>
</dbReference>
<comment type="caution">
    <text evidence="5">The sequence shown here is derived from an EMBL/GenBank/DDBJ whole genome shotgun (WGS) entry which is preliminary data.</text>
</comment>
<dbReference type="Pfam" id="PF20148">
    <property type="entry name" value="DUF6531"/>
    <property type="match status" value="1"/>
</dbReference>
<feature type="domain" description="DUF6531" evidence="3">
    <location>
        <begin position="353"/>
        <end position="425"/>
    </location>
</feature>
<evidence type="ECO:0000313" key="6">
    <source>
        <dbReference type="Proteomes" id="UP000187486"/>
    </source>
</evidence>
<dbReference type="InterPro" id="IPR022385">
    <property type="entry name" value="Rhs_assc_core"/>
</dbReference>
<feature type="region of interest" description="Disordered" evidence="2">
    <location>
        <begin position="1337"/>
        <end position="1423"/>
    </location>
</feature>
<feature type="compositionally biased region" description="Basic and acidic residues" evidence="2">
    <location>
        <begin position="1515"/>
        <end position="1550"/>
    </location>
</feature>
<evidence type="ECO:0000259" key="3">
    <source>
        <dbReference type="Pfam" id="PF20148"/>
    </source>
</evidence>
<evidence type="ECO:0000259" key="4">
    <source>
        <dbReference type="Pfam" id="PF25023"/>
    </source>
</evidence>
<keyword evidence="1" id="KW-0677">Repeat</keyword>
<evidence type="ECO:0008006" key="7">
    <source>
        <dbReference type="Google" id="ProtNLM"/>
    </source>
</evidence>
<name>A0A1R0KUT4_9PSEU</name>
<evidence type="ECO:0000256" key="2">
    <source>
        <dbReference type="SAM" id="MobiDB-lite"/>
    </source>
</evidence>
<dbReference type="InterPro" id="IPR050708">
    <property type="entry name" value="T6SS_VgrG/RHS"/>
</dbReference>
<accession>A0A1R0KUT4</accession>
<dbReference type="PANTHER" id="PTHR32305:SF15">
    <property type="entry name" value="PROTEIN RHSA-RELATED"/>
    <property type="match status" value="1"/>
</dbReference>
<evidence type="ECO:0000313" key="5">
    <source>
        <dbReference type="EMBL" id="OLZ52407.1"/>
    </source>
</evidence>
<dbReference type="InterPro" id="IPR031325">
    <property type="entry name" value="RHS_repeat"/>
</dbReference>
<feature type="compositionally biased region" description="Basic and acidic residues" evidence="2">
    <location>
        <begin position="286"/>
        <end position="305"/>
    </location>
</feature>
<dbReference type="InterPro" id="IPR036689">
    <property type="entry name" value="ESAT-6-like_sf"/>
</dbReference>
<dbReference type="SUPFAM" id="SSF140453">
    <property type="entry name" value="EsxAB dimer-like"/>
    <property type="match status" value="1"/>
</dbReference>